<dbReference type="InterPro" id="IPR014756">
    <property type="entry name" value="Ig_E-set"/>
</dbReference>
<dbReference type="InterPro" id="IPR029018">
    <property type="entry name" value="Hex-like_dom2"/>
</dbReference>
<dbReference type="InterPro" id="IPR025705">
    <property type="entry name" value="Beta_hexosaminidase_sua/sub"/>
</dbReference>
<dbReference type="Pfam" id="PF03173">
    <property type="entry name" value="CHB_HEX"/>
    <property type="match status" value="1"/>
</dbReference>
<dbReference type="KEGG" id="hro:HELRODRAFT_182385"/>
<dbReference type="Gene3D" id="2.60.40.10">
    <property type="entry name" value="Immunoglobulins"/>
    <property type="match status" value="1"/>
</dbReference>
<dbReference type="Gene3D" id="2.60.40.290">
    <property type="match status" value="1"/>
</dbReference>
<evidence type="ECO:0000256" key="4">
    <source>
        <dbReference type="ARBA" id="ARBA00022801"/>
    </source>
</evidence>
<dbReference type="GO" id="GO:0005975">
    <property type="term" value="P:carbohydrate metabolic process"/>
    <property type="evidence" value="ECO:0007669"/>
    <property type="project" value="InterPro"/>
</dbReference>
<dbReference type="PANTHER" id="PTHR22600:SF57">
    <property type="entry name" value="BETA-N-ACETYLHEXOSAMINIDASE"/>
    <property type="match status" value="1"/>
</dbReference>
<evidence type="ECO:0000256" key="5">
    <source>
        <dbReference type="ARBA" id="ARBA00023295"/>
    </source>
</evidence>
<name>T1FI44_HELRO</name>
<dbReference type="CTD" id="20208493"/>
<dbReference type="GeneID" id="20208493"/>
<dbReference type="Gene3D" id="3.20.20.80">
    <property type="entry name" value="Glycosidases"/>
    <property type="match status" value="1"/>
</dbReference>
<dbReference type="EC" id="3.2.1.52" evidence="3"/>
<reference evidence="11 13" key="2">
    <citation type="journal article" date="2013" name="Nature">
        <title>Insights into bilaterian evolution from three spiralian genomes.</title>
        <authorList>
            <person name="Simakov O."/>
            <person name="Marletaz F."/>
            <person name="Cho S.J."/>
            <person name="Edsinger-Gonzales E."/>
            <person name="Havlak P."/>
            <person name="Hellsten U."/>
            <person name="Kuo D.H."/>
            <person name="Larsson T."/>
            <person name="Lv J."/>
            <person name="Arendt D."/>
            <person name="Savage R."/>
            <person name="Osoegawa K."/>
            <person name="de Jong P."/>
            <person name="Grimwood J."/>
            <person name="Chapman J.A."/>
            <person name="Shapiro H."/>
            <person name="Aerts A."/>
            <person name="Otillar R.P."/>
            <person name="Terry A.Y."/>
            <person name="Boore J.L."/>
            <person name="Grigoriev I.V."/>
            <person name="Lindberg D.R."/>
            <person name="Seaver E.C."/>
            <person name="Weisblat D.A."/>
            <person name="Putnam N.H."/>
            <person name="Rokhsar D.S."/>
        </authorList>
    </citation>
    <scope>NUCLEOTIDE SEQUENCE</scope>
</reference>
<dbReference type="STRING" id="6412.T1FI44"/>
<evidence type="ECO:0000256" key="3">
    <source>
        <dbReference type="ARBA" id="ARBA00012663"/>
    </source>
</evidence>
<keyword evidence="5" id="KW-0326">Glycosidase</keyword>
<dbReference type="SUPFAM" id="SSF81296">
    <property type="entry name" value="E set domains"/>
    <property type="match status" value="1"/>
</dbReference>
<evidence type="ECO:0000313" key="11">
    <source>
        <dbReference type="EMBL" id="ESN91037.1"/>
    </source>
</evidence>
<dbReference type="GO" id="GO:0016020">
    <property type="term" value="C:membrane"/>
    <property type="evidence" value="ECO:0000318"/>
    <property type="project" value="GO_Central"/>
</dbReference>
<accession>T1FI44</accession>
<reference evidence="13" key="1">
    <citation type="submission" date="2012-12" db="EMBL/GenBank/DDBJ databases">
        <authorList>
            <person name="Hellsten U."/>
            <person name="Grimwood J."/>
            <person name="Chapman J.A."/>
            <person name="Shapiro H."/>
            <person name="Aerts A."/>
            <person name="Otillar R.P."/>
            <person name="Terry A.Y."/>
            <person name="Boore J.L."/>
            <person name="Simakov O."/>
            <person name="Marletaz F."/>
            <person name="Cho S.-J."/>
            <person name="Edsinger-Gonzales E."/>
            <person name="Havlak P."/>
            <person name="Kuo D.-H."/>
            <person name="Larsson T."/>
            <person name="Lv J."/>
            <person name="Arendt D."/>
            <person name="Savage R."/>
            <person name="Osoegawa K."/>
            <person name="de Jong P."/>
            <person name="Lindberg D.R."/>
            <person name="Seaver E.C."/>
            <person name="Weisblat D.A."/>
            <person name="Putnam N.H."/>
            <person name="Grigoriev I.V."/>
            <person name="Rokhsar D.S."/>
        </authorList>
    </citation>
    <scope>NUCLEOTIDE SEQUENCE</scope>
</reference>
<dbReference type="OrthoDB" id="428480at2759"/>
<evidence type="ECO:0000256" key="2">
    <source>
        <dbReference type="ARBA" id="ARBA00006285"/>
    </source>
</evidence>
<dbReference type="Pfam" id="PF03174">
    <property type="entry name" value="CHB_HEX_C"/>
    <property type="match status" value="1"/>
</dbReference>
<evidence type="ECO:0000256" key="6">
    <source>
        <dbReference type="PIRSR" id="PIRSR625705-1"/>
    </source>
</evidence>
<dbReference type="InterPro" id="IPR004867">
    <property type="entry name" value="CHB_C_dom"/>
</dbReference>
<feature type="domain" description="Chitobiase C-terminal" evidence="10">
    <location>
        <begin position="869"/>
        <end position="928"/>
    </location>
</feature>
<evidence type="ECO:0000259" key="9">
    <source>
        <dbReference type="Pfam" id="PF03173"/>
    </source>
</evidence>
<dbReference type="GO" id="GO:0030203">
    <property type="term" value="P:glycosaminoglycan metabolic process"/>
    <property type="evidence" value="ECO:0000318"/>
    <property type="project" value="GO_Central"/>
</dbReference>
<dbReference type="InterPro" id="IPR004866">
    <property type="entry name" value="CHB/HEX_N_dom"/>
</dbReference>
<dbReference type="InterPro" id="IPR017853">
    <property type="entry name" value="GH"/>
</dbReference>
<dbReference type="SUPFAM" id="SSF55545">
    <property type="entry name" value="beta-N-acetylhexosaminidase-like domain"/>
    <property type="match status" value="1"/>
</dbReference>
<dbReference type="Gene3D" id="3.30.379.10">
    <property type="entry name" value="Chitobiase/beta-hexosaminidase domain 2-like"/>
    <property type="match status" value="1"/>
</dbReference>
<evidence type="ECO:0000259" key="10">
    <source>
        <dbReference type="Pfam" id="PF03174"/>
    </source>
</evidence>
<feature type="domain" description="Chitobiase/beta-hexosaminidases N-terminal" evidence="9">
    <location>
        <begin position="88"/>
        <end position="201"/>
    </location>
</feature>
<dbReference type="OMA" id="MKTIHET"/>
<protein>
    <recommendedName>
        <fullName evidence="3">beta-N-acetylhexosaminidase</fullName>
        <ecNumber evidence="3">3.2.1.52</ecNumber>
    </recommendedName>
</protein>
<dbReference type="Pfam" id="PF02838">
    <property type="entry name" value="Glyco_hydro_20b"/>
    <property type="match status" value="1"/>
</dbReference>
<dbReference type="EMBL" id="KB097731">
    <property type="protein sequence ID" value="ESN91037.1"/>
    <property type="molecule type" value="Genomic_DNA"/>
</dbReference>
<evidence type="ECO:0000259" key="7">
    <source>
        <dbReference type="Pfam" id="PF00728"/>
    </source>
</evidence>
<proteinExistence type="inferred from homology"/>
<dbReference type="Pfam" id="PF00728">
    <property type="entry name" value="Glyco_hydro_20"/>
    <property type="match status" value="1"/>
</dbReference>
<dbReference type="HOGENOM" id="CLU_311984_0_0_1"/>
<dbReference type="InParanoid" id="T1FI44"/>
<evidence type="ECO:0000313" key="13">
    <source>
        <dbReference type="Proteomes" id="UP000015101"/>
    </source>
</evidence>
<comment type="catalytic activity">
    <reaction evidence="1">
        <text>Hydrolysis of terminal non-reducing N-acetyl-D-hexosamine residues in N-acetyl-beta-D-hexosaminides.</text>
        <dbReference type="EC" id="3.2.1.52"/>
    </reaction>
</comment>
<evidence type="ECO:0000259" key="8">
    <source>
        <dbReference type="Pfam" id="PF02838"/>
    </source>
</evidence>
<dbReference type="InterPro" id="IPR012291">
    <property type="entry name" value="CBM2_carb-bd_dom_sf"/>
</dbReference>
<reference evidence="12" key="3">
    <citation type="submission" date="2015-06" db="UniProtKB">
        <authorList>
            <consortium name="EnsemblMetazoa"/>
        </authorList>
    </citation>
    <scope>IDENTIFICATION</scope>
</reference>
<sequence>MAPSLQKALSGQRVLRIPGRYAIVEGCCRKIQNGPSMVLRLGMLNTYIFISVDDFVEDYVITSSFNGTDAEYISKYLAVKFVPVDEKIVNMKLINRGSRDILCTKWKIYFSLIVVSECCDSQVCFERVNGYLFKLFPFACEAGSVILKKHSSRVMVYCDILLPSIYFVFPNWFVVGPDLKSFVLHSSKFRDPSKIVSTIPSYSSRSRFIRNSHLNCNRSREKNFYKNFVLPSPMMSDDVSKLKVTRSLVIDDTWIICIGSPVLNEAAFLARYLKIKTRDIDQCSSTSELTPRTIVLKANEELDGLGFDAEDPRLGDGYVITLTTRDVIVLKAKSAAGIFYGVQSLISMLSDGAVIFYDGPVRKVVDVPRYKYRGLLLDVGRHFLDKSYIKRTITVMSQYKLNVLHLHLTDDEGWRLQIPSIPELTEVGSHPRLGPESDRVDFLYPYLGSIPKYYNDSQSATGPLNALLNYVYGDKNISYNDDDVDGNNFNRRRLNTKGQYYTCKDYRDILRHAVRHHVTILPEIDFPGHSHAAIVSMRARRRRQRLNRKLNVYERARQFIVNSSILAHRRDALLQKLTDAQKNFGLESDDEVFEGNSVNCGKHTVINVCLPSSMQFISTVVQTVVNLHKDIQPLKMIHLGGDEVPSGAFDLKSCKNIIKNDSNEALSAKQVNARALEYIVDVGRKYGLEVIMWGSDMMNLMERKLQPDAVNFWLYSNDQTNGQLESSLQNLARLQHSTIILSDASSFYVDHPYEPSNEERGLTWSTDFIDDFSILSYKEPQFLQDPTMKRKILGHPKFIDTWLRWRVFKRVQLSLWGELILSEVESDYMLYPRMLAFAQYAWSQAEFMLEKGKRCRMWNIYADMLVRKELKRLDDLKVEYRVPLPGARVIKNDLSWNVVYPGLSVEASLDEGATWVAARRVKAKNIKDHLLLSTLFVLFNF</sequence>
<comment type="similarity">
    <text evidence="2">Belongs to the glycosyl hydrolase 20 family.</text>
</comment>
<dbReference type="InterPro" id="IPR015883">
    <property type="entry name" value="Glyco_hydro_20_cat"/>
</dbReference>
<dbReference type="RefSeq" id="XP_009030900.1">
    <property type="nucleotide sequence ID" value="XM_009032652.1"/>
</dbReference>
<dbReference type="eggNOG" id="KOG2499">
    <property type="taxonomic scope" value="Eukaryota"/>
</dbReference>
<dbReference type="InterPro" id="IPR015882">
    <property type="entry name" value="HEX_bac_N"/>
</dbReference>
<keyword evidence="4" id="KW-0378">Hydrolase</keyword>
<dbReference type="GO" id="GO:0004563">
    <property type="term" value="F:beta-N-acetylhexosaminidase activity"/>
    <property type="evidence" value="ECO:0000318"/>
    <property type="project" value="GO_Central"/>
</dbReference>
<dbReference type="PANTHER" id="PTHR22600">
    <property type="entry name" value="BETA-HEXOSAMINIDASE"/>
    <property type="match status" value="1"/>
</dbReference>
<feature type="domain" description="Beta-hexosaminidase bacterial type N-terminal" evidence="8">
    <location>
        <begin position="261"/>
        <end position="351"/>
    </location>
</feature>
<keyword evidence="13" id="KW-1185">Reference proteome</keyword>
<evidence type="ECO:0000313" key="12">
    <source>
        <dbReference type="EnsemblMetazoa" id="HelroP182385"/>
    </source>
</evidence>
<evidence type="ECO:0000256" key="1">
    <source>
        <dbReference type="ARBA" id="ARBA00001231"/>
    </source>
</evidence>
<dbReference type="InterPro" id="IPR013783">
    <property type="entry name" value="Ig-like_fold"/>
</dbReference>
<dbReference type="Proteomes" id="UP000015101">
    <property type="component" value="Unassembled WGS sequence"/>
</dbReference>
<gene>
    <name evidence="12" type="primary">20208493</name>
    <name evidence="11" type="ORF">HELRODRAFT_182385</name>
</gene>
<dbReference type="EMBL" id="AMQM01008167">
    <property type="status" value="NOT_ANNOTATED_CDS"/>
    <property type="molecule type" value="Genomic_DNA"/>
</dbReference>
<feature type="active site" description="Proton donor" evidence="6">
    <location>
        <position position="643"/>
    </location>
</feature>
<dbReference type="GO" id="GO:0030247">
    <property type="term" value="F:polysaccharide binding"/>
    <property type="evidence" value="ECO:0007669"/>
    <property type="project" value="InterPro"/>
</dbReference>
<dbReference type="EnsemblMetazoa" id="HelroT182385">
    <property type="protein sequence ID" value="HelroP182385"/>
    <property type="gene ID" value="HelroG182385"/>
</dbReference>
<dbReference type="AlphaFoldDB" id="T1FI44"/>
<dbReference type="SUPFAM" id="SSF51445">
    <property type="entry name" value="(Trans)glycosidases"/>
    <property type="match status" value="1"/>
</dbReference>
<dbReference type="PRINTS" id="PR00738">
    <property type="entry name" value="GLHYDRLASE20"/>
</dbReference>
<feature type="domain" description="Glycoside hydrolase family 20 catalytic" evidence="7">
    <location>
        <begin position="370"/>
        <end position="844"/>
    </location>
</feature>
<organism evidence="12 13">
    <name type="scientific">Helobdella robusta</name>
    <name type="common">Californian leech</name>
    <dbReference type="NCBI Taxonomy" id="6412"/>
    <lineage>
        <taxon>Eukaryota</taxon>
        <taxon>Metazoa</taxon>
        <taxon>Spiralia</taxon>
        <taxon>Lophotrochozoa</taxon>
        <taxon>Annelida</taxon>
        <taxon>Clitellata</taxon>
        <taxon>Hirudinea</taxon>
        <taxon>Rhynchobdellida</taxon>
        <taxon>Glossiphoniidae</taxon>
        <taxon>Helobdella</taxon>
    </lineage>
</organism>